<comment type="subcellular location">
    <subcellularLocation>
        <location evidence="1">Cytoplasm</location>
    </subcellularLocation>
</comment>
<evidence type="ECO:0000256" key="5">
    <source>
        <dbReference type="ARBA" id="ARBA00022833"/>
    </source>
</evidence>
<dbReference type="GO" id="GO:0005737">
    <property type="term" value="C:cytoplasm"/>
    <property type="evidence" value="ECO:0007669"/>
    <property type="project" value="UniProtKB-SubCell"/>
</dbReference>
<dbReference type="PANTHER" id="PTHR22605">
    <property type="entry name" value="RZ-TYPE DOMAIN-CONTAINING PROTEIN"/>
    <property type="match status" value="1"/>
</dbReference>
<protein>
    <recommendedName>
        <fullName evidence="7">RZ-type domain-containing protein</fullName>
    </recommendedName>
</protein>
<dbReference type="GO" id="GO:0016887">
    <property type="term" value="F:ATP hydrolysis activity"/>
    <property type="evidence" value="ECO:0007669"/>
    <property type="project" value="InterPro"/>
</dbReference>
<dbReference type="PROSITE" id="PS51981">
    <property type="entry name" value="ZF_RZ"/>
    <property type="match status" value="1"/>
</dbReference>
<evidence type="ECO:0000259" key="7">
    <source>
        <dbReference type="PROSITE" id="PS51981"/>
    </source>
</evidence>
<keyword evidence="6" id="KW-0391">Immunity</keyword>
<dbReference type="Pfam" id="PF20173">
    <property type="entry name" value="ZnF_RZ-type"/>
    <property type="match status" value="1"/>
</dbReference>
<keyword evidence="2" id="KW-0963">Cytoplasm</keyword>
<evidence type="ECO:0000256" key="3">
    <source>
        <dbReference type="ARBA" id="ARBA00022723"/>
    </source>
</evidence>
<dbReference type="STRING" id="2060905.A0A2B7X224"/>
<gene>
    <name evidence="8" type="ORF">GX51_04283</name>
</gene>
<proteinExistence type="predicted"/>
<feature type="domain" description="RZ-type" evidence="7">
    <location>
        <begin position="450"/>
        <end position="525"/>
    </location>
</feature>
<evidence type="ECO:0000256" key="2">
    <source>
        <dbReference type="ARBA" id="ARBA00022490"/>
    </source>
</evidence>
<dbReference type="Proteomes" id="UP000224080">
    <property type="component" value="Unassembled WGS sequence"/>
</dbReference>
<keyword evidence="3" id="KW-0479">Metal-binding</keyword>
<evidence type="ECO:0000256" key="4">
    <source>
        <dbReference type="ARBA" id="ARBA00022771"/>
    </source>
</evidence>
<dbReference type="InterPro" id="IPR031248">
    <property type="entry name" value="RNF213"/>
</dbReference>
<keyword evidence="4" id="KW-0863">Zinc-finger</keyword>
<keyword evidence="9" id="KW-1185">Reference proteome</keyword>
<comment type="caution">
    <text evidence="8">The sequence shown here is derived from an EMBL/GenBank/DDBJ whole genome shotgun (WGS) entry which is preliminary data.</text>
</comment>
<reference evidence="8 9" key="1">
    <citation type="submission" date="2017-10" db="EMBL/GenBank/DDBJ databases">
        <title>Comparative genomics in systemic dimorphic fungi from Ajellomycetaceae.</title>
        <authorList>
            <person name="Munoz J.F."/>
            <person name="Mcewen J.G."/>
            <person name="Clay O.K."/>
            <person name="Cuomo C.A."/>
        </authorList>
    </citation>
    <scope>NUCLEOTIDE SEQUENCE [LARGE SCALE GENOMIC DNA]</scope>
    <source>
        <strain evidence="8 9">UAMH130</strain>
    </source>
</reference>
<dbReference type="EMBL" id="PDNC01000052">
    <property type="protein sequence ID" value="PGH03096.1"/>
    <property type="molecule type" value="Genomic_DNA"/>
</dbReference>
<dbReference type="AlphaFoldDB" id="A0A2B7X224"/>
<dbReference type="GO" id="GO:0004842">
    <property type="term" value="F:ubiquitin-protein transferase activity"/>
    <property type="evidence" value="ECO:0007669"/>
    <property type="project" value="InterPro"/>
</dbReference>
<organism evidence="8 9">
    <name type="scientific">Blastomyces parvus</name>
    <dbReference type="NCBI Taxonomy" id="2060905"/>
    <lineage>
        <taxon>Eukaryota</taxon>
        <taxon>Fungi</taxon>
        <taxon>Dikarya</taxon>
        <taxon>Ascomycota</taxon>
        <taxon>Pezizomycotina</taxon>
        <taxon>Eurotiomycetes</taxon>
        <taxon>Eurotiomycetidae</taxon>
        <taxon>Onygenales</taxon>
        <taxon>Ajellomycetaceae</taxon>
        <taxon>Blastomyces</taxon>
    </lineage>
</organism>
<dbReference type="OrthoDB" id="2423195at2759"/>
<sequence>MGVNVRHALNHAKFVAAIQNAANLATNPALLALRENASQAAHMRSARCHARRHVIGHRAISGARRRPSLCGEVCPASIYCQQCGSEDIKSVCVDFLEMKEYREIDLDDEPCIFPDCGHFLTVSSMDGQVNIASHYELDENGLPVKIRGASEPFSMDASGISVCATCRGSLRTISRYGRIVRRAMLDEATKKFIKWSQAKYIALADRLLAEQKKLEEAPAVKLPQPASREKIISRPGSRLRQLQTLQKVAGTDRYGSTIKVWHMISAYAGQVRREEQPFQRVADLVKHANLRHKTEKQFQYDKAIIQVKGHLLAMALLLKCDIIVLSDFINWCKAAEPIQTEVKIDLSAHLLDSANLIELARNTMHPKEEVQGHVFAAYLYGFSRFFNSSAPSQTSSTDSATDTSNRLRETGLNHLAQAREILEKYPSAAVLKDEIDAAESMLNGSVYRQVTAEELRAVYRAMSGEFRGTGHWYTCQNGHPFTIGECGMPMEQARCPECVAPIGGQNHQAVEGVRHATEIEEVAGEVNRFTL</sequence>
<dbReference type="PANTHER" id="PTHR22605:SF16">
    <property type="entry name" value="E3 UBIQUITIN-PROTEIN LIGASE RNF213"/>
    <property type="match status" value="1"/>
</dbReference>
<dbReference type="GO" id="GO:0002376">
    <property type="term" value="P:immune system process"/>
    <property type="evidence" value="ECO:0007669"/>
    <property type="project" value="UniProtKB-KW"/>
</dbReference>
<name>A0A2B7X224_9EURO</name>
<keyword evidence="5" id="KW-0862">Zinc</keyword>
<dbReference type="GO" id="GO:0008270">
    <property type="term" value="F:zinc ion binding"/>
    <property type="evidence" value="ECO:0007669"/>
    <property type="project" value="UniProtKB-KW"/>
</dbReference>
<accession>A0A2B7X224</accession>
<dbReference type="InterPro" id="IPR046439">
    <property type="entry name" value="ZF_RZ_dom"/>
</dbReference>
<evidence type="ECO:0000313" key="8">
    <source>
        <dbReference type="EMBL" id="PGH03096.1"/>
    </source>
</evidence>
<evidence type="ECO:0000256" key="6">
    <source>
        <dbReference type="ARBA" id="ARBA00022859"/>
    </source>
</evidence>
<evidence type="ECO:0000256" key="1">
    <source>
        <dbReference type="ARBA" id="ARBA00004496"/>
    </source>
</evidence>
<evidence type="ECO:0000313" key="9">
    <source>
        <dbReference type="Proteomes" id="UP000224080"/>
    </source>
</evidence>